<dbReference type="InterPro" id="IPR011063">
    <property type="entry name" value="TilS/TtcA_N"/>
</dbReference>
<feature type="domain" description="tRNA(Ile)-lysidine synthase substrate-binding" evidence="9">
    <location>
        <begin position="245"/>
        <end position="309"/>
    </location>
</feature>
<evidence type="ECO:0000256" key="6">
    <source>
        <dbReference type="ARBA" id="ARBA00048539"/>
    </source>
</evidence>
<dbReference type="EC" id="6.3.4.19" evidence="7"/>
<evidence type="ECO:0000256" key="4">
    <source>
        <dbReference type="ARBA" id="ARBA00022741"/>
    </source>
</evidence>
<evidence type="ECO:0000256" key="7">
    <source>
        <dbReference type="HAMAP-Rule" id="MF_01161"/>
    </source>
</evidence>
<dbReference type="EMBL" id="CAJC01000173">
    <property type="protein sequence ID" value="CCI54148.1"/>
    <property type="molecule type" value="Genomic_DNA"/>
</dbReference>
<dbReference type="GO" id="GO:0005524">
    <property type="term" value="F:ATP binding"/>
    <property type="evidence" value="ECO:0007669"/>
    <property type="project" value="UniProtKB-UniRule"/>
</dbReference>
<keyword evidence="1 7" id="KW-0963">Cytoplasm</keyword>
<keyword evidence="5 7" id="KW-0067">ATP-binding</keyword>
<dbReference type="Pfam" id="PF01171">
    <property type="entry name" value="ATP_bind_3"/>
    <property type="match status" value="1"/>
</dbReference>
<comment type="caution">
    <text evidence="10">The sequence shown here is derived from an EMBL/GenBank/DDBJ whole genome shotgun (WGS) entry which is preliminary data.</text>
</comment>
<evidence type="ECO:0000256" key="5">
    <source>
        <dbReference type="ARBA" id="ARBA00022840"/>
    </source>
</evidence>
<comment type="similarity">
    <text evidence="7">Belongs to the tRNA(Ile)-lysidine synthase family.</text>
</comment>
<dbReference type="InterPro" id="IPR012795">
    <property type="entry name" value="tRNA_Ile_lys_synt_N"/>
</dbReference>
<feature type="domain" description="tRNA(Ile)-lysidine/2-thiocytidine synthase N-terminal" evidence="8">
    <location>
        <begin position="20"/>
        <end position="196"/>
    </location>
</feature>
<evidence type="ECO:0000256" key="3">
    <source>
        <dbReference type="ARBA" id="ARBA00022694"/>
    </source>
</evidence>
<keyword evidence="4 7" id="KW-0547">Nucleotide-binding</keyword>
<organism evidence="10 11">
    <name type="scientific">Nostocoides jenkinsii Ben 74</name>
    <dbReference type="NCBI Taxonomy" id="1193518"/>
    <lineage>
        <taxon>Bacteria</taxon>
        <taxon>Bacillati</taxon>
        <taxon>Actinomycetota</taxon>
        <taxon>Actinomycetes</taxon>
        <taxon>Micrococcales</taxon>
        <taxon>Intrasporangiaceae</taxon>
        <taxon>Nostocoides</taxon>
    </lineage>
</organism>
<dbReference type="NCBIfam" id="TIGR02432">
    <property type="entry name" value="lysidine_TilS_N"/>
    <property type="match status" value="1"/>
</dbReference>
<comment type="subcellular location">
    <subcellularLocation>
        <location evidence="7">Cytoplasm</location>
    </subcellularLocation>
</comment>
<dbReference type="PANTHER" id="PTHR43033:SF1">
    <property type="entry name" value="TRNA(ILE)-LYSIDINE SYNTHASE-RELATED"/>
    <property type="match status" value="1"/>
</dbReference>
<name>A0A077MFU6_9MICO</name>
<evidence type="ECO:0000256" key="2">
    <source>
        <dbReference type="ARBA" id="ARBA00022598"/>
    </source>
</evidence>
<evidence type="ECO:0000313" key="10">
    <source>
        <dbReference type="EMBL" id="CCI54148.1"/>
    </source>
</evidence>
<reference evidence="10 11" key="1">
    <citation type="journal article" date="2013" name="ISME J.">
        <title>A metabolic model for members of the genus Tetrasphaera involved in enhanced biological phosphorus removal.</title>
        <authorList>
            <person name="Kristiansen R."/>
            <person name="Nguyen H.T.T."/>
            <person name="Saunders A.M."/>
            <person name="Nielsen J.L."/>
            <person name="Wimmer R."/>
            <person name="Le V.Q."/>
            <person name="McIlroy S.J."/>
            <person name="Petrovski S."/>
            <person name="Seviour R.J."/>
            <person name="Calteau A."/>
            <person name="Nielsen K.L."/>
            <person name="Nielsen P.H."/>
        </authorList>
    </citation>
    <scope>NUCLEOTIDE SEQUENCE [LARGE SCALE GENOMIC DNA]</scope>
    <source>
        <strain evidence="10 11">Ben 74</strain>
    </source>
</reference>
<dbReference type="SUPFAM" id="SSF52402">
    <property type="entry name" value="Adenine nucleotide alpha hydrolases-like"/>
    <property type="match status" value="1"/>
</dbReference>
<dbReference type="InterPro" id="IPR015262">
    <property type="entry name" value="tRNA_Ile_lys_synt_subst-bd"/>
</dbReference>
<protein>
    <recommendedName>
        <fullName evidence="7">tRNA(Ile)-lysidine synthase</fullName>
        <ecNumber evidence="7">6.3.4.19</ecNumber>
    </recommendedName>
    <alternativeName>
        <fullName evidence="7">tRNA(Ile)-2-lysyl-cytidine synthase</fullName>
    </alternativeName>
    <alternativeName>
        <fullName evidence="7">tRNA(Ile)-lysidine synthetase</fullName>
    </alternativeName>
</protein>
<dbReference type="InterPro" id="IPR014729">
    <property type="entry name" value="Rossmann-like_a/b/a_fold"/>
</dbReference>
<dbReference type="Gene3D" id="3.40.50.620">
    <property type="entry name" value="HUPs"/>
    <property type="match status" value="1"/>
</dbReference>
<accession>A0A077MFU6</accession>
<sequence>MAVRAAVRHALADLPDGATVLAGVSGGADSLALAAALAWVAERRPITAGAIIVDHQLQPTSAEVAADAADVCRALALAPVEIVRVVVADPARLGPEAAAREARHTALGEAATRFGASAILLGHTRDDNAEQVLLGLARGSGLRSLTGIPPLRGLLRRPLLRITRAQTEASCAELGLTPWRDPHNEDPTFARVRARRALADLEADLGHGFADALARTATQLRADADLLDDLAAQAAAQLGDGPWPVDRLAAIPTALRTRVWRRLLIAAGAPAGQVSARHTDACDRLVTHWRGQGPLDLPGVTVTRAAGRVRVQGNGSARHTVN</sequence>
<dbReference type="HAMAP" id="MF_01161">
    <property type="entry name" value="tRNA_Ile_lys_synt"/>
    <property type="match status" value="1"/>
</dbReference>
<proteinExistence type="inferred from homology"/>
<evidence type="ECO:0000259" key="9">
    <source>
        <dbReference type="Pfam" id="PF09179"/>
    </source>
</evidence>
<keyword evidence="11" id="KW-1185">Reference proteome</keyword>
<evidence type="ECO:0000259" key="8">
    <source>
        <dbReference type="Pfam" id="PF01171"/>
    </source>
</evidence>
<dbReference type="AlphaFoldDB" id="A0A077MFU6"/>
<comment type="function">
    <text evidence="7">Ligates lysine onto the cytidine present at position 34 of the AUA codon-specific tRNA(Ile) that contains the anticodon CAU, in an ATP-dependent manner. Cytidine is converted to lysidine, thus changing the amino acid specificity of the tRNA from methionine to isoleucine.</text>
</comment>
<keyword evidence="3 7" id="KW-0819">tRNA processing</keyword>
<comment type="domain">
    <text evidence="7">The N-terminal region contains the highly conserved SGGXDS motif, predicted to be a P-loop motif involved in ATP binding.</text>
</comment>
<dbReference type="SUPFAM" id="SSF82829">
    <property type="entry name" value="MesJ substrate recognition domain-like"/>
    <property type="match status" value="1"/>
</dbReference>
<comment type="catalytic activity">
    <reaction evidence="6 7">
        <text>cytidine(34) in tRNA(Ile2) + L-lysine + ATP = lysidine(34) in tRNA(Ile2) + AMP + diphosphate + H(+)</text>
        <dbReference type="Rhea" id="RHEA:43744"/>
        <dbReference type="Rhea" id="RHEA-COMP:10625"/>
        <dbReference type="Rhea" id="RHEA-COMP:10670"/>
        <dbReference type="ChEBI" id="CHEBI:15378"/>
        <dbReference type="ChEBI" id="CHEBI:30616"/>
        <dbReference type="ChEBI" id="CHEBI:32551"/>
        <dbReference type="ChEBI" id="CHEBI:33019"/>
        <dbReference type="ChEBI" id="CHEBI:82748"/>
        <dbReference type="ChEBI" id="CHEBI:83665"/>
        <dbReference type="ChEBI" id="CHEBI:456215"/>
        <dbReference type="EC" id="6.3.4.19"/>
    </reaction>
</comment>
<dbReference type="GO" id="GO:0005737">
    <property type="term" value="C:cytoplasm"/>
    <property type="evidence" value="ECO:0007669"/>
    <property type="project" value="UniProtKB-SubCell"/>
</dbReference>
<evidence type="ECO:0000313" key="11">
    <source>
        <dbReference type="Proteomes" id="UP000035720"/>
    </source>
</evidence>
<dbReference type="Proteomes" id="UP000035720">
    <property type="component" value="Unassembled WGS sequence"/>
</dbReference>
<keyword evidence="2 7" id="KW-0436">Ligase</keyword>
<dbReference type="GO" id="GO:0032267">
    <property type="term" value="F:tRNA(Ile)-lysidine synthase activity"/>
    <property type="evidence" value="ECO:0007669"/>
    <property type="project" value="UniProtKB-EC"/>
</dbReference>
<dbReference type="STRING" id="1193518.BN13_600007"/>
<dbReference type="CDD" id="cd01992">
    <property type="entry name" value="TilS_N"/>
    <property type="match status" value="1"/>
</dbReference>
<evidence type="ECO:0000256" key="1">
    <source>
        <dbReference type="ARBA" id="ARBA00022490"/>
    </source>
</evidence>
<feature type="binding site" evidence="7">
    <location>
        <begin position="25"/>
        <end position="30"/>
    </location>
    <ligand>
        <name>ATP</name>
        <dbReference type="ChEBI" id="CHEBI:30616"/>
    </ligand>
</feature>
<gene>
    <name evidence="7 10" type="primary">tilS</name>
    <name evidence="10" type="ORF">BN13_600007</name>
</gene>
<dbReference type="Pfam" id="PF09179">
    <property type="entry name" value="TilS"/>
    <property type="match status" value="1"/>
</dbReference>
<dbReference type="PANTHER" id="PTHR43033">
    <property type="entry name" value="TRNA(ILE)-LYSIDINE SYNTHASE-RELATED"/>
    <property type="match status" value="1"/>
</dbReference>
<dbReference type="GO" id="GO:0006400">
    <property type="term" value="P:tRNA modification"/>
    <property type="evidence" value="ECO:0007669"/>
    <property type="project" value="UniProtKB-UniRule"/>
</dbReference>
<dbReference type="InterPro" id="IPR012094">
    <property type="entry name" value="tRNA_Ile_lys_synt"/>
</dbReference>